<reference evidence="1 2" key="1">
    <citation type="submission" date="2020-08" db="EMBL/GenBank/DDBJ databases">
        <title>Genomic Encyclopedia of Type Strains, Phase IV (KMG-IV): sequencing the most valuable type-strain genomes for metagenomic binning, comparative biology and taxonomic classification.</title>
        <authorList>
            <person name="Goeker M."/>
        </authorList>
    </citation>
    <scope>NUCLEOTIDE SEQUENCE [LARGE SCALE GENOMIC DNA]</scope>
    <source>
        <strain evidence="1 2">DSM 40141</strain>
    </source>
</reference>
<comment type="caution">
    <text evidence="1">The sequence shown here is derived from an EMBL/GenBank/DDBJ whole genome shotgun (WGS) entry which is preliminary data.</text>
</comment>
<accession>A0A7X0HNQ5</accession>
<keyword evidence="2" id="KW-1185">Reference proteome</keyword>
<dbReference type="AlphaFoldDB" id="A0A7X0HNQ5"/>
<gene>
    <name evidence="1" type="ORF">HNQ79_006214</name>
</gene>
<evidence type="ECO:0000313" key="1">
    <source>
        <dbReference type="EMBL" id="MBB6439702.1"/>
    </source>
</evidence>
<organism evidence="1 2">
    <name type="scientific">Streptomyces candidus</name>
    <dbReference type="NCBI Taxonomy" id="67283"/>
    <lineage>
        <taxon>Bacteria</taxon>
        <taxon>Bacillati</taxon>
        <taxon>Actinomycetota</taxon>
        <taxon>Actinomycetes</taxon>
        <taxon>Kitasatosporales</taxon>
        <taxon>Streptomycetaceae</taxon>
        <taxon>Streptomyces</taxon>
    </lineage>
</organism>
<dbReference type="EMBL" id="JACHEM010000026">
    <property type="protein sequence ID" value="MBB6439702.1"/>
    <property type="molecule type" value="Genomic_DNA"/>
</dbReference>
<dbReference type="Proteomes" id="UP000540423">
    <property type="component" value="Unassembled WGS sequence"/>
</dbReference>
<protein>
    <submittedName>
        <fullName evidence="1">Uncharacterized protein</fullName>
    </submittedName>
</protein>
<sequence length="207" mass="22204">MLRAVLLREGPESADESVQLLDLYSTLLLYAGSCPPVLYQQAIRPRMARAHPAFSGEWAPDHEGLPQLLKRAADVGPPTVAGAVRRSHRVHVAVAEHLVPGGVSLLQQAGRSAGGPPSSQERALYDRFFLVSRGPVCTHALDVQLLHRLLRILVDVEGGGLYYGGPPVSAAASGGFNEIAELEQTVLTRLRAQGTKLAASMQDKPHQ</sequence>
<evidence type="ECO:0000313" key="2">
    <source>
        <dbReference type="Proteomes" id="UP000540423"/>
    </source>
</evidence>
<proteinExistence type="predicted"/>
<name>A0A7X0HNQ5_9ACTN</name>